<proteinExistence type="predicted"/>
<feature type="compositionally biased region" description="Polar residues" evidence="1">
    <location>
        <begin position="154"/>
        <end position="167"/>
    </location>
</feature>
<feature type="compositionally biased region" description="Polar residues" evidence="1">
    <location>
        <begin position="60"/>
        <end position="72"/>
    </location>
</feature>
<evidence type="ECO:0000313" key="3">
    <source>
        <dbReference type="Proteomes" id="UP000792457"/>
    </source>
</evidence>
<feature type="compositionally biased region" description="Polar residues" evidence="1">
    <location>
        <begin position="87"/>
        <end position="100"/>
    </location>
</feature>
<protein>
    <submittedName>
        <fullName evidence="2">Uncharacterized protein</fullName>
    </submittedName>
</protein>
<feature type="region of interest" description="Disordered" evidence="1">
    <location>
        <begin position="57"/>
        <end position="117"/>
    </location>
</feature>
<dbReference type="AlphaFoldDB" id="A0A8K0KP85"/>
<dbReference type="EMBL" id="KZ308957">
    <property type="protein sequence ID" value="KAG8235843.1"/>
    <property type="molecule type" value="Genomic_DNA"/>
</dbReference>
<keyword evidence="3" id="KW-1185">Reference proteome</keyword>
<name>A0A8K0KP85_LADFU</name>
<dbReference type="Proteomes" id="UP000792457">
    <property type="component" value="Unassembled WGS sequence"/>
</dbReference>
<reference evidence="2" key="1">
    <citation type="submission" date="2013-04" db="EMBL/GenBank/DDBJ databases">
        <authorList>
            <person name="Qu J."/>
            <person name="Murali S.C."/>
            <person name="Bandaranaike D."/>
            <person name="Bellair M."/>
            <person name="Blankenburg K."/>
            <person name="Chao H."/>
            <person name="Dinh H."/>
            <person name="Doddapaneni H."/>
            <person name="Downs B."/>
            <person name="Dugan-Rocha S."/>
            <person name="Elkadiri S."/>
            <person name="Gnanaolivu R.D."/>
            <person name="Hernandez B."/>
            <person name="Javaid M."/>
            <person name="Jayaseelan J.C."/>
            <person name="Lee S."/>
            <person name="Li M."/>
            <person name="Ming W."/>
            <person name="Munidasa M."/>
            <person name="Muniz J."/>
            <person name="Nguyen L."/>
            <person name="Ongeri F."/>
            <person name="Osuji N."/>
            <person name="Pu L.-L."/>
            <person name="Puazo M."/>
            <person name="Qu C."/>
            <person name="Quiroz J."/>
            <person name="Raj R."/>
            <person name="Weissenberger G."/>
            <person name="Xin Y."/>
            <person name="Zou X."/>
            <person name="Han Y."/>
            <person name="Richards S."/>
            <person name="Worley K."/>
            <person name="Muzny D."/>
            <person name="Gibbs R."/>
        </authorList>
    </citation>
    <scope>NUCLEOTIDE SEQUENCE</scope>
    <source>
        <strain evidence="2">Sampled in the wild</strain>
    </source>
</reference>
<reference evidence="2" key="2">
    <citation type="submission" date="2017-10" db="EMBL/GenBank/DDBJ databases">
        <title>Ladona fulva Genome sequencing and assembly.</title>
        <authorList>
            <person name="Murali S."/>
            <person name="Richards S."/>
            <person name="Bandaranaike D."/>
            <person name="Bellair M."/>
            <person name="Blankenburg K."/>
            <person name="Chao H."/>
            <person name="Dinh H."/>
            <person name="Doddapaneni H."/>
            <person name="Dugan-Rocha S."/>
            <person name="Elkadiri S."/>
            <person name="Gnanaolivu R."/>
            <person name="Hernandez B."/>
            <person name="Skinner E."/>
            <person name="Javaid M."/>
            <person name="Lee S."/>
            <person name="Li M."/>
            <person name="Ming W."/>
            <person name="Munidasa M."/>
            <person name="Muniz J."/>
            <person name="Nguyen L."/>
            <person name="Hughes D."/>
            <person name="Osuji N."/>
            <person name="Pu L.-L."/>
            <person name="Puazo M."/>
            <person name="Qu C."/>
            <person name="Quiroz J."/>
            <person name="Raj R."/>
            <person name="Weissenberger G."/>
            <person name="Xin Y."/>
            <person name="Zou X."/>
            <person name="Han Y."/>
            <person name="Worley K."/>
            <person name="Muzny D."/>
            <person name="Gibbs R."/>
        </authorList>
    </citation>
    <scope>NUCLEOTIDE SEQUENCE</scope>
    <source>
        <strain evidence="2">Sampled in the wild</strain>
    </source>
</reference>
<feature type="compositionally biased region" description="Basic and acidic residues" evidence="1">
    <location>
        <begin position="101"/>
        <end position="110"/>
    </location>
</feature>
<evidence type="ECO:0000313" key="2">
    <source>
        <dbReference type="EMBL" id="KAG8235843.1"/>
    </source>
</evidence>
<feature type="region of interest" description="Disordered" evidence="1">
    <location>
        <begin position="148"/>
        <end position="169"/>
    </location>
</feature>
<feature type="compositionally biased region" description="Pro residues" evidence="1">
    <location>
        <begin position="73"/>
        <end position="84"/>
    </location>
</feature>
<evidence type="ECO:0000256" key="1">
    <source>
        <dbReference type="SAM" id="MobiDB-lite"/>
    </source>
</evidence>
<comment type="caution">
    <text evidence="2">The sequence shown here is derived from an EMBL/GenBank/DDBJ whole genome shotgun (WGS) entry which is preliminary data.</text>
</comment>
<sequence length="372" mass="40240">MDLCQNYTAVNSEKPPSRRKVLQSALPRTFGFPCHLVDQPLSPPQITLFTHLLTSFTHSPSGNGKQTSSTASNPPPPPPLPPTGTPQAFSSQAETGPTESNTRREVEAPHQRAPKPVQRQLVLILPPHFPVGDNALVKPSEILKSIGAKGASGRPQSPADTMPSTTRVEVSQEEVIEEVVETSSVMSIPACGPKPPPLPGTSSSVATDQGMGTIHGNVKQQQQPLATISIHDINSVQLRRTEKLTKTLSAPPMTSTTTSQKSLNIVTTSAGGAQQAYISHKENLIAELKMSRDISGIKKMKVEKAKEEEMHEKEMFVEISKQLTADNFVQKRSGSYRKPLVAFIVPRVSFRNIGANSMLTNESIYVFDAISG</sequence>
<organism evidence="2 3">
    <name type="scientific">Ladona fulva</name>
    <name type="common">Scarce chaser dragonfly</name>
    <name type="synonym">Libellula fulva</name>
    <dbReference type="NCBI Taxonomy" id="123851"/>
    <lineage>
        <taxon>Eukaryota</taxon>
        <taxon>Metazoa</taxon>
        <taxon>Ecdysozoa</taxon>
        <taxon>Arthropoda</taxon>
        <taxon>Hexapoda</taxon>
        <taxon>Insecta</taxon>
        <taxon>Pterygota</taxon>
        <taxon>Palaeoptera</taxon>
        <taxon>Odonata</taxon>
        <taxon>Epiprocta</taxon>
        <taxon>Anisoptera</taxon>
        <taxon>Libelluloidea</taxon>
        <taxon>Libellulidae</taxon>
        <taxon>Ladona</taxon>
    </lineage>
</organism>
<dbReference type="OrthoDB" id="10261302at2759"/>
<accession>A0A8K0KP85</accession>
<gene>
    <name evidence="2" type="ORF">J437_LFUL015636</name>
</gene>